<evidence type="ECO:0008006" key="3">
    <source>
        <dbReference type="Google" id="ProtNLM"/>
    </source>
</evidence>
<dbReference type="InterPro" id="IPR008979">
    <property type="entry name" value="Galactose-bd-like_sf"/>
</dbReference>
<dbReference type="Gene3D" id="2.60.120.260">
    <property type="entry name" value="Galactose-binding domain-like"/>
    <property type="match status" value="1"/>
</dbReference>
<dbReference type="AlphaFoldDB" id="A0A1Q9LM61"/>
<accession>A0A1Q9LM61</accession>
<evidence type="ECO:0000313" key="2">
    <source>
        <dbReference type="Proteomes" id="UP000186040"/>
    </source>
</evidence>
<sequence length="290" mass="31441">MPVEPVEAEPAEVLPQEAAPKIAPKRLAEPSRKPVAGDLVCGECGEVNGPTRKFCLRCGEALTTAEVVRAKWWRRLFRRRGVKLVSADKRPTKATAGKGKRRVFEVRRKARVVIAVGITAFSLVAGFYPPLRSWIVDTVDGWRSKVDTALEKTYDPVRPAKVTASGEVPGHGPALLFDSFSNTYWAAPWSEDRQPITSADLGGTKALVKVVVHNGAGADFAKHPRASIVNLSYSNEKSDTIILKDTPDAQEFTLTNGLAASSVKIEVISVYPAEGNADVAIAEMEFFSAL</sequence>
<keyword evidence="2" id="KW-1185">Reference proteome</keyword>
<dbReference type="STRING" id="1193682.BJP25_19240"/>
<dbReference type="NCBIfam" id="NF047619">
    <property type="entry name" value="NADase_discoid"/>
    <property type="match status" value="1"/>
</dbReference>
<evidence type="ECO:0000313" key="1">
    <source>
        <dbReference type="EMBL" id="OLR93084.1"/>
    </source>
</evidence>
<dbReference type="InterPro" id="IPR057561">
    <property type="entry name" value="NADase_transloc"/>
</dbReference>
<reference evidence="1 2" key="1">
    <citation type="submission" date="2016-10" db="EMBL/GenBank/DDBJ databases">
        <title>The Draft Genome Sequence of Actinokineospora bangkokensis 44EHWT reveals the biosynthetic pathway of antifungal compounds Thailandins with unusual extender unit butylmalonyl-CoA.</title>
        <authorList>
            <person name="Greule A."/>
            <person name="Intra B."/>
            <person name="Flemming S."/>
            <person name="Rommel M.G."/>
            <person name="Panbangred W."/>
            <person name="Bechthold A."/>
        </authorList>
    </citation>
    <scope>NUCLEOTIDE SEQUENCE [LARGE SCALE GENOMIC DNA]</scope>
    <source>
        <strain evidence="1 2">44EHW</strain>
    </source>
</reference>
<proteinExistence type="predicted"/>
<comment type="caution">
    <text evidence="1">The sequence shown here is derived from an EMBL/GenBank/DDBJ whole genome shotgun (WGS) entry which is preliminary data.</text>
</comment>
<dbReference type="EMBL" id="MKQR01000013">
    <property type="protein sequence ID" value="OLR93084.1"/>
    <property type="molecule type" value="Genomic_DNA"/>
</dbReference>
<name>A0A1Q9LM61_9PSEU</name>
<dbReference type="Proteomes" id="UP000186040">
    <property type="component" value="Unassembled WGS sequence"/>
</dbReference>
<gene>
    <name evidence="1" type="ORF">BJP25_19240</name>
</gene>
<dbReference type="SUPFAM" id="SSF49785">
    <property type="entry name" value="Galactose-binding domain-like"/>
    <property type="match status" value="1"/>
</dbReference>
<protein>
    <recommendedName>
        <fullName evidence="3">F5/8 type C domain-containing protein</fullName>
    </recommendedName>
</protein>
<organism evidence="1 2">
    <name type="scientific">Actinokineospora bangkokensis</name>
    <dbReference type="NCBI Taxonomy" id="1193682"/>
    <lineage>
        <taxon>Bacteria</taxon>
        <taxon>Bacillati</taxon>
        <taxon>Actinomycetota</taxon>
        <taxon>Actinomycetes</taxon>
        <taxon>Pseudonocardiales</taxon>
        <taxon>Pseudonocardiaceae</taxon>
        <taxon>Actinokineospora</taxon>
    </lineage>
</organism>